<keyword evidence="2" id="KW-0378">Hydrolase</keyword>
<evidence type="ECO:0000313" key="3">
    <source>
        <dbReference type="EMBL" id="SFV65458.1"/>
    </source>
</evidence>
<dbReference type="EMBL" id="FPHI01000026">
    <property type="protein sequence ID" value="SFV65458.1"/>
    <property type="molecule type" value="Genomic_DNA"/>
</dbReference>
<evidence type="ECO:0000256" key="2">
    <source>
        <dbReference type="ARBA" id="ARBA00022801"/>
    </source>
</evidence>
<dbReference type="PANTHER" id="PTHR43213:SF5">
    <property type="entry name" value="BIFUNCTIONAL DTTP_UTP PYROPHOSPHATASE_METHYLTRANSFERASE PROTEIN-RELATED"/>
    <property type="match status" value="1"/>
</dbReference>
<dbReference type="PIRSF" id="PIRSF006305">
    <property type="entry name" value="Maf"/>
    <property type="match status" value="1"/>
</dbReference>
<dbReference type="GO" id="GO:0047429">
    <property type="term" value="F:nucleoside triphosphate diphosphatase activity"/>
    <property type="evidence" value="ECO:0007669"/>
    <property type="project" value="InterPro"/>
</dbReference>
<dbReference type="Gene3D" id="3.90.950.10">
    <property type="match status" value="1"/>
</dbReference>
<reference evidence="3" key="1">
    <citation type="submission" date="2016-10" db="EMBL/GenBank/DDBJ databases">
        <authorList>
            <person name="de Groot N.N."/>
        </authorList>
    </citation>
    <scope>NUCLEOTIDE SEQUENCE</scope>
</reference>
<organism evidence="3">
    <name type="scientific">hydrothermal vent metagenome</name>
    <dbReference type="NCBI Taxonomy" id="652676"/>
    <lineage>
        <taxon>unclassified sequences</taxon>
        <taxon>metagenomes</taxon>
        <taxon>ecological metagenomes</taxon>
    </lineage>
</organism>
<name>A0A1W1CHW4_9ZZZZ</name>
<dbReference type="InterPro" id="IPR029001">
    <property type="entry name" value="ITPase-like_fam"/>
</dbReference>
<dbReference type="SUPFAM" id="SSF52972">
    <property type="entry name" value="ITPase-like"/>
    <property type="match status" value="1"/>
</dbReference>
<accession>A0A1W1CHW4</accession>
<dbReference type="InterPro" id="IPR003697">
    <property type="entry name" value="Maf-like"/>
</dbReference>
<protein>
    <submittedName>
        <fullName evidence="3">Septum formation protein Maf</fullName>
    </submittedName>
</protein>
<evidence type="ECO:0000256" key="1">
    <source>
        <dbReference type="ARBA" id="ARBA00001968"/>
    </source>
</evidence>
<comment type="cofactor">
    <cofactor evidence="1">
        <name>a divalent metal cation</name>
        <dbReference type="ChEBI" id="CHEBI:60240"/>
    </cofactor>
</comment>
<dbReference type="AlphaFoldDB" id="A0A1W1CHW4"/>
<dbReference type="HAMAP" id="MF_00528">
    <property type="entry name" value="Maf"/>
    <property type="match status" value="1"/>
</dbReference>
<proteinExistence type="inferred from homology"/>
<sequence length="185" mass="20601">MIHLASNSKTRALLLQKFGIDFIQKSPEYDEEQITTTVAKDFVYTASKGKLEAAVCEFGFEIPLLCADTVIAAADGSILRKAKDIDDARRILNIQSGSMISIISSLHYKSKTLAFSDISATHYHFASFEEEDLEAYLRSGLWRGKAGGCMVEGFCKKYIQSVDGYESTAMGLQVEVLLPWIKRRV</sequence>
<dbReference type="Pfam" id="PF02545">
    <property type="entry name" value="Maf"/>
    <property type="match status" value="1"/>
</dbReference>
<gene>
    <name evidence="3" type="ORF">MNB_SV-3-122</name>
</gene>
<dbReference type="PANTHER" id="PTHR43213">
    <property type="entry name" value="BIFUNCTIONAL DTTP/UTP PYROPHOSPHATASE/METHYLTRANSFERASE PROTEIN-RELATED"/>
    <property type="match status" value="1"/>
</dbReference>
<dbReference type="NCBIfam" id="NF003141">
    <property type="entry name" value="PRK04056.1"/>
    <property type="match status" value="1"/>
</dbReference>